<dbReference type="InterPro" id="IPR013424">
    <property type="entry name" value="Ice-binding_C"/>
</dbReference>
<feature type="chain" id="PRO_5046625204" evidence="1">
    <location>
        <begin position="24"/>
        <end position="240"/>
    </location>
</feature>
<name>A0ABT2YDH9_9BURK</name>
<evidence type="ECO:0000313" key="4">
    <source>
        <dbReference type="Proteomes" id="UP001209701"/>
    </source>
</evidence>
<organism evidence="3 4">
    <name type="scientific">Roseateles oligotrophus</name>
    <dbReference type="NCBI Taxonomy" id="1769250"/>
    <lineage>
        <taxon>Bacteria</taxon>
        <taxon>Pseudomonadati</taxon>
        <taxon>Pseudomonadota</taxon>
        <taxon>Betaproteobacteria</taxon>
        <taxon>Burkholderiales</taxon>
        <taxon>Sphaerotilaceae</taxon>
        <taxon>Roseateles</taxon>
    </lineage>
</organism>
<dbReference type="NCBIfam" id="TIGR02595">
    <property type="entry name" value="PEP_CTERM"/>
    <property type="match status" value="1"/>
</dbReference>
<accession>A0ABT2YDH9</accession>
<proteinExistence type="predicted"/>
<evidence type="ECO:0000256" key="1">
    <source>
        <dbReference type="SAM" id="SignalP"/>
    </source>
</evidence>
<dbReference type="Pfam" id="PF07589">
    <property type="entry name" value="PEP-CTERM"/>
    <property type="match status" value="1"/>
</dbReference>
<evidence type="ECO:0000259" key="2">
    <source>
        <dbReference type="Pfam" id="PF07589"/>
    </source>
</evidence>
<dbReference type="Proteomes" id="UP001209701">
    <property type="component" value="Unassembled WGS sequence"/>
</dbReference>
<feature type="domain" description="Ice-binding protein C-terminal" evidence="2">
    <location>
        <begin position="196"/>
        <end position="216"/>
    </location>
</feature>
<keyword evidence="1" id="KW-0732">Signal</keyword>
<comment type="caution">
    <text evidence="3">The sequence shown here is derived from an EMBL/GenBank/DDBJ whole genome shotgun (WGS) entry which is preliminary data.</text>
</comment>
<gene>
    <name evidence="3" type="ORF">LNV07_08350</name>
</gene>
<evidence type="ECO:0000313" key="3">
    <source>
        <dbReference type="EMBL" id="MCV2368108.1"/>
    </source>
</evidence>
<dbReference type="RefSeq" id="WP_263570725.1">
    <property type="nucleotide sequence ID" value="NZ_JAJIRN010000003.1"/>
</dbReference>
<feature type="signal peptide" evidence="1">
    <location>
        <begin position="1"/>
        <end position="23"/>
    </location>
</feature>
<keyword evidence="4" id="KW-1185">Reference proteome</keyword>
<sequence>MRPSSKSLAICLLALALGAPAHAVGVRVEVVGSVEYSVIQGGLSGVKAGDRAVMSFNLDSDNYLNSENFPTRGYRIDLGSFDLSIGGVHMQLDMPQAGSGDALFVLRDNDPEVDGFFLSLGPDDRVPLSLHVPGLEPEHELEFGRTFSVNTALHSLNILDAVGVYGFENMSSYQWTMGRFGNYGLEVGYEGISISAVPEPTTQALFGLGALALLGIARWSRQGSLAGSMALAPSVPEYQR</sequence>
<dbReference type="EMBL" id="JAJIRN010000003">
    <property type="protein sequence ID" value="MCV2368108.1"/>
    <property type="molecule type" value="Genomic_DNA"/>
</dbReference>
<reference evidence="3 4" key="1">
    <citation type="submission" date="2021-11" db="EMBL/GenBank/DDBJ databases">
        <authorList>
            <person name="Liang Q."/>
            <person name="Mou H."/>
            <person name="Liu Z."/>
        </authorList>
    </citation>
    <scope>NUCLEOTIDE SEQUENCE [LARGE SCALE GENOMIC DNA]</scope>
    <source>
        <strain evidence="3 4">CHU3</strain>
    </source>
</reference>
<protein>
    <submittedName>
        <fullName evidence="3">PEP-CTERM sorting domain-containing protein</fullName>
    </submittedName>
</protein>